<dbReference type="SUPFAM" id="SSF54909">
    <property type="entry name" value="Dimeric alpha+beta barrel"/>
    <property type="match status" value="1"/>
</dbReference>
<dbReference type="InterPro" id="IPR005545">
    <property type="entry name" value="YCII"/>
</dbReference>
<evidence type="ECO:0000313" key="4">
    <source>
        <dbReference type="Proteomes" id="UP000440694"/>
    </source>
</evidence>
<accession>A0A6I3KJU9</accession>
<dbReference type="InterPro" id="IPR011008">
    <property type="entry name" value="Dimeric_a/b-barrel"/>
</dbReference>
<gene>
    <name evidence="3" type="ORF">GIW81_06635</name>
</gene>
<organism evidence="3 4">
    <name type="scientific">Hyphomicrobium album</name>
    <dbReference type="NCBI Taxonomy" id="2665159"/>
    <lineage>
        <taxon>Bacteria</taxon>
        <taxon>Pseudomonadati</taxon>
        <taxon>Pseudomonadota</taxon>
        <taxon>Alphaproteobacteria</taxon>
        <taxon>Hyphomicrobiales</taxon>
        <taxon>Hyphomicrobiaceae</taxon>
        <taxon>Hyphomicrobium</taxon>
    </lineage>
</organism>
<dbReference type="Pfam" id="PF03795">
    <property type="entry name" value="YCII"/>
    <property type="match status" value="1"/>
</dbReference>
<proteinExistence type="inferred from homology"/>
<dbReference type="AlphaFoldDB" id="A0A6I3KJU9"/>
<keyword evidence="4" id="KW-1185">Reference proteome</keyword>
<dbReference type="PANTHER" id="PTHR35174">
    <property type="entry name" value="BLL7171 PROTEIN-RELATED"/>
    <property type="match status" value="1"/>
</dbReference>
<evidence type="ECO:0000313" key="3">
    <source>
        <dbReference type="EMBL" id="MTD94012.1"/>
    </source>
</evidence>
<dbReference type="PANTHER" id="PTHR35174:SF1">
    <property type="entry name" value="BLL0086 PROTEIN"/>
    <property type="match status" value="1"/>
</dbReference>
<dbReference type="EMBL" id="WMBQ01000001">
    <property type="protein sequence ID" value="MTD94012.1"/>
    <property type="molecule type" value="Genomic_DNA"/>
</dbReference>
<name>A0A6I3KJU9_9HYPH</name>
<sequence length="129" mass="14393">MRFMSMVKSSENYRLGPPPQALMDAINELGQEMTKAGTMVDMGGLLPTAMGAYRVRQSRGKLSVTDGPFSEAKEVIGGYAVFDVQSKEEAMELTMRFMELHLKHWPEWEGETEVRQMFEGPGCPDVQAA</sequence>
<dbReference type="Gene3D" id="3.30.70.1060">
    <property type="entry name" value="Dimeric alpha+beta barrel"/>
    <property type="match status" value="1"/>
</dbReference>
<protein>
    <recommendedName>
        <fullName evidence="2">YCII-related domain-containing protein</fullName>
    </recommendedName>
</protein>
<evidence type="ECO:0000259" key="2">
    <source>
        <dbReference type="Pfam" id="PF03795"/>
    </source>
</evidence>
<comment type="similarity">
    <text evidence="1">Belongs to the YciI family.</text>
</comment>
<reference evidence="3 4" key="1">
    <citation type="submission" date="2019-11" db="EMBL/GenBank/DDBJ databases">
        <title>Identification of a novel strain.</title>
        <authorList>
            <person name="Xu Q."/>
            <person name="Wang G."/>
        </authorList>
    </citation>
    <scope>NUCLEOTIDE SEQUENCE [LARGE SCALE GENOMIC DNA]</scope>
    <source>
        <strain evidence="4">xq</strain>
    </source>
</reference>
<evidence type="ECO:0000256" key="1">
    <source>
        <dbReference type="ARBA" id="ARBA00007689"/>
    </source>
</evidence>
<dbReference type="RefSeq" id="WP_154738497.1">
    <property type="nucleotide sequence ID" value="NZ_WMBQ01000001.1"/>
</dbReference>
<feature type="domain" description="YCII-related" evidence="2">
    <location>
        <begin position="1"/>
        <end position="94"/>
    </location>
</feature>
<comment type="caution">
    <text evidence="3">The sequence shown here is derived from an EMBL/GenBank/DDBJ whole genome shotgun (WGS) entry which is preliminary data.</text>
</comment>
<dbReference type="Proteomes" id="UP000440694">
    <property type="component" value="Unassembled WGS sequence"/>
</dbReference>